<reference evidence="1 2" key="1">
    <citation type="submission" date="2019-03" db="EMBL/GenBank/DDBJ databases">
        <title>Genome sequence of Thiobacillaceae bacterium LSR1, a sulfur-oxidizing bacterium isolated from freshwater sediment.</title>
        <authorList>
            <person name="Li S."/>
        </authorList>
    </citation>
    <scope>NUCLEOTIDE SEQUENCE [LARGE SCALE GENOMIC DNA]</scope>
    <source>
        <strain evidence="1 2">LSR1</strain>
    </source>
</reference>
<evidence type="ECO:0000313" key="1">
    <source>
        <dbReference type="EMBL" id="TCJ11540.1"/>
    </source>
</evidence>
<organism evidence="1 2">
    <name type="scientific">Parasulfuritortus cantonensis</name>
    <dbReference type="NCBI Taxonomy" id="2528202"/>
    <lineage>
        <taxon>Bacteria</taxon>
        <taxon>Pseudomonadati</taxon>
        <taxon>Pseudomonadota</taxon>
        <taxon>Betaproteobacteria</taxon>
        <taxon>Nitrosomonadales</taxon>
        <taxon>Thiobacillaceae</taxon>
        <taxon>Parasulfuritortus</taxon>
    </lineage>
</organism>
<evidence type="ECO:0000313" key="2">
    <source>
        <dbReference type="Proteomes" id="UP000295443"/>
    </source>
</evidence>
<sequence>MLLDTYEKAGLLFNANFKEAAGAGMQAYRGDLVLVEGAIADAEGRRKAPEALLKGAVALAEGDKLKMLAGSLDDLSEIETLIGKYKGDFAADGKFVFYVVNVAKPTVASADGVEYLLIPMVDGMVWNELVDELAMEKGDFKGQGAGEKVATLYDTLKSYKPKYEAISLADAIARKTDAKRADRGPV</sequence>
<dbReference type="Proteomes" id="UP000295443">
    <property type="component" value="Unassembled WGS sequence"/>
</dbReference>
<comment type="caution">
    <text evidence="1">The sequence shown here is derived from an EMBL/GenBank/DDBJ whole genome shotgun (WGS) entry which is preliminary data.</text>
</comment>
<protein>
    <submittedName>
        <fullName evidence="1">Uncharacterized protein</fullName>
    </submittedName>
</protein>
<keyword evidence="2" id="KW-1185">Reference proteome</keyword>
<gene>
    <name evidence="1" type="ORF">EZJ19_15410</name>
</gene>
<dbReference type="EMBL" id="SJZB01000053">
    <property type="protein sequence ID" value="TCJ11540.1"/>
    <property type="molecule type" value="Genomic_DNA"/>
</dbReference>
<accession>A0A4R1B285</accession>
<dbReference type="AlphaFoldDB" id="A0A4R1B285"/>
<proteinExistence type="predicted"/>
<name>A0A4R1B285_9PROT</name>
<dbReference type="OrthoDB" id="8479070at2"/>